<keyword evidence="3" id="KW-1185">Reference proteome</keyword>
<organism evidence="2 3">
    <name type="scientific">Neokomagataea thailandica NBRC 106555</name>
    <dbReference type="NCBI Taxonomy" id="1223520"/>
    <lineage>
        <taxon>Bacteria</taxon>
        <taxon>Pseudomonadati</taxon>
        <taxon>Pseudomonadota</taxon>
        <taxon>Alphaproteobacteria</taxon>
        <taxon>Acetobacterales</taxon>
        <taxon>Acetobacteraceae</taxon>
        <taxon>Neokomagataea</taxon>
    </lineage>
</organism>
<dbReference type="EMBL" id="BAQC01000031">
    <property type="protein sequence ID" value="GBR53418.1"/>
    <property type="molecule type" value="Genomic_DNA"/>
</dbReference>
<comment type="caution">
    <text evidence="2">The sequence shown here is derived from an EMBL/GenBank/DDBJ whole genome shotgun (WGS) entry which is preliminary data.</text>
</comment>
<evidence type="ECO:0000313" key="2">
    <source>
        <dbReference type="EMBL" id="GBR53418.1"/>
    </source>
</evidence>
<evidence type="ECO:0008006" key="4">
    <source>
        <dbReference type="Google" id="ProtNLM"/>
    </source>
</evidence>
<accession>A0ABQ0QQJ6</accession>
<evidence type="ECO:0000256" key="1">
    <source>
        <dbReference type="SAM" id="MobiDB-lite"/>
    </source>
</evidence>
<sequence length="80" mass="8917">MQRPAPRGAGDKRVEKHTRYDNRRESAPHGWPAMDDCEGGCHEAGADKESAGREDGHHVLVGTEQGCKKKRWFQNAYAIA</sequence>
<protein>
    <recommendedName>
        <fullName evidence="4">Transposase</fullName>
    </recommendedName>
</protein>
<dbReference type="Proteomes" id="UP001062632">
    <property type="component" value="Unassembled WGS sequence"/>
</dbReference>
<gene>
    <name evidence="2" type="ORF">AA106555_1289</name>
</gene>
<reference evidence="2 3" key="1">
    <citation type="submission" date="2013-04" db="EMBL/GenBank/DDBJ databases">
        <title>The genome sequencing project of 58 acetic acid bacteria.</title>
        <authorList>
            <person name="Okamoto-Kainuma A."/>
            <person name="Ishikawa M."/>
            <person name="Umino S."/>
            <person name="Koizumi Y."/>
            <person name="Shiwa Y."/>
            <person name="Yoshikawa H."/>
            <person name="Matsutani M."/>
            <person name="Matsushita K."/>
        </authorList>
    </citation>
    <scope>NUCLEOTIDE SEQUENCE [LARGE SCALE GENOMIC DNA]</scope>
    <source>
        <strain evidence="2 3">NBRC 106555</strain>
    </source>
</reference>
<feature type="region of interest" description="Disordered" evidence="1">
    <location>
        <begin position="1"/>
        <end position="36"/>
    </location>
</feature>
<evidence type="ECO:0000313" key="3">
    <source>
        <dbReference type="Proteomes" id="UP001062632"/>
    </source>
</evidence>
<feature type="compositionally biased region" description="Basic and acidic residues" evidence="1">
    <location>
        <begin position="9"/>
        <end position="27"/>
    </location>
</feature>
<proteinExistence type="predicted"/>
<name>A0ABQ0QQJ6_9PROT</name>